<reference evidence="8 9" key="1">
    <citation type="journal article" date="2022" name="Int. J. Syst. Evol. Microbiol.">
        <title>Apilactobacillus apisilvae sp. nov., Nicolia spurrieriana gen. nov. sp. nov., Bombilactobacillus folatiphilus sp. nov. and Bombilactobacillus thymidiniphilus sp. nov., four new lactic acid bacterial isolates from stingless bees Tetragonula carbonaria and Austroplebeia australis.</title>
        <authorList>
            <person name="Oliphant S.A."/>
            <person name="Watson-Haigh N.S."/>
            <person name="Sumby K.M."/>
            <person name="Gardner J."/>
            <person name="Groom S."/>
            <person name="Jiranek V."/>
        </authorList>
    </citation>
    <scope>NUCLEOTIDE SEQUENCE [LARGE SCALE GENOMIC DNA]</scope>
    <source>
        <strain evidence="8 9">SG4_A1</strain>
    </source>
</reference>
<dbReference type="SUPFAM" id="SSF47928">
    <property type="entry name" value="N-terminal domain of the delta subunit of the F1F0-ATP synthase"/>
    <property type="match status" value="1"/>
</dbReference>
<proteinExistence type="inferred from homology"/>
<evidence type="ECO:0000313" key="9">
    <source>
        <dbReference type="Proteomes" id="UP000831947"/>
    </source>
</evidence>
<comment type="similarity">
    <text evidence="7">Belongs to the ATPase delta chain family.</text>
</comment>
<dbReference type="NCBIfam" id="TIGR01145">
    <property type="entry name" value="ATP_synt_delta"/>
    <property type="match status" value="1"/>
</dbReference>
<keyword evidence="5 7" id="KW-0472">Membrane</keyword>
<accession>A0ABY4PEB1</accession>
<dbReference type="PRINTS" id="PR00125">
    <property type="entry name" value="ATPASEDELTA"/>
</dbReference>
<keyword evidence="2 7" id="KW-0813">Transport</keyword>
<dbReference type="InterPro" id="IPR000711">
    <property type="entry name" value="ATPase_OSCP/dsu"/>
</dbReference>
<dbReference type="Gene3D" id="1.10.520.20">
    <property type="entry name" value="N-terminal domain of the delta subunit of the F1F0-ATP synthase"/>
    <property type="match status" value="1"/>
</dbReference>
<protein>
    <recommendedName>
        <fullName evidence="7">ATP synthase subunit delta</fullName>
    </recommendedName>
    <alternativeName>
        <fullName evidence="7">ATP synthase F(1) sector subunit delta</fullName>
    </alternativeName>
    <alternativeName>
        <fullName evidence="7">F-type ATPase subunit delta</fullName>
        <shortName evidence="7">F-ATPase subunit delta</shortName>
    </alternativeName>
</protein>
<evidence type="ECO:0000256" key="7">
    <source>
        <dbReference type="HAMAP-Rule" id="MF_01416"/>
    </source>
</evidence>
<evidence type="ECO:0000256" key="3">
    <source>
        <dbReference type="ARBA" id="ARBA00022781"/>
    </source>
</evidence>
<evidence type="ECO:0000256" key="5">
    <source>
        <dbReference type="ARBA" id="ARBA00023136"/>
    </source>
</evidence>
<keyword evidence="3 7" id="KW-0375">Hydrogen ion transport</keyword>
<organism evidence="8 9">
    <name type="scientific">Bombilactobacillus thymidiniphilus</name>
    <dbReference type="NCBI Taxonomy" id="2923363"/>
    <lineage>
        <taxon>Bacteria</taxon>
        <taxon>Bacillati</taxon>
        <taxon>Bacillota</taxon>
        <taxon>Bacilli</taxon>
        <taxon>Lactobacillales</taxon>
        <taxon>Lactobacillaceae</taxon>
        <taxon>Bombilactobacillus</taxon>
    </lineage>
</organism>
<dbReference type="RefSeq" id="WP_249513029.1">
    <property type="nucleotide sequence ID" value="NZ_CP093365.1"/>
</dbReference>
<evidence type="ECO:0000256" key="4">
    <source>
        <dbReference type="ARBA" id="ARBA00023065"/>
    </source>
</evidence>
<keyword evidence="6 7" id="KW-0066">ATP synthesis</keyword>
<keyword evidence="7" id="KW-0139">CF(1)</keyword>
<keyword evidence="4 7" id="KW-0406">Ion transport</keyword>
<dbReference type="PANTHER" id="PTHR11910">
    <property type="entry name" value="ATP SYNTHASE DELTA CHAIN"/>
    <property type="match status" value="1"/>
</dbReference>
<comment type="function">
    <text evidence="7">F(1)F(0) ATP synthase produces ATP from ADP in the presence of a proton or sodium gradient. F-type ATPases consist of two structural domains, F(1) containing the extramembraneous catalytic core and F(0) containing the membrane proton channel, linked together by a central stalk and a peripheral stalk. During catalysis, ATP synthesis in the catalytic domain of F(1) is coupled via a rotary mechanism of the central stalk subunits to proton translocation.</text>
</comment>
<dbReference type="Proteomes" id="UP000831947">
    <property type="component" value="Chromosome"/>
</dbReference>
<keyword evidence="9" id="KW-1185">Reference proteome</keyword>
<evidence type="ECO:0000313" key="8">
    <source>
        <dbReference type="EMBL" id="UQS83844.1"/>
    </source>
</evidence>
<evidence type="ECO:0000256" key="6">
    <source>
        <dbReference type="ARBA" id="ARBA00023310"/>
    </source>
</evidence>
<gene>
    <name evidence="7" type="primary">atpH</name>
    <name evidence="8" type="ORF">MOO47_01175</name>
</gene>
<comment type="subcellular location">
    <subcellularLocation>
        <location evidence="7">Cell membrane</location>
        <topology evidence="7">Peripheral membrane protein</topology>
    </subcellularLocation>
    <subcellularLocation>
        <location evidence="1">Membrane</location>
    </subcellularLocation>
</comment>
<dbReference type="HAMAP" id="MF_01416">
    <property type="entry name" value="ATP_synth_delta_bact"/>
    <property type="match status" value="1"/>
</dbReference>
<evidence type="ECO:0000256" key="1">
    <source>
        <dbReference type="ARBA" id="ARBA00004370"/>
    </source>
</evidence>
<dbReference type="InterPro" id="IPR026015">
    <property type="entry name" value="ATP_synth_OSCP/delta_N_sf"/>
</dbReference>
<sequence>MKLSNLEVGQRYARALFEVASKNKQQEDILQELVGISQVYQEIPNLGVVLTSNELALSDKQAILDLIKKNASSLMQNFLQMLFDYRRLEDFTAIMHAYTVLYDKKSGVGHVKVQTALALSNEQQQALKQALKKRFNLQQVSLQIQVVPEILGGLIIQFNNVIIDGSVQKKLQQISRVLLQD</sequence>
<evidence type="ECO:0000256" key="2">
    <source>
        <dbReference type="ARBA" id="ARBA00022448"/>
    </source>
</evidence>
<keyword evidence="7" id="KW-1003">Cell membrane</keyword>
<comment type="function">
    <text evidence="7">This protein is part of the stalk that links CF(0) to CF(1). It either transmits conformational changes from CF(0) to CF(1) or is implicated in proton conduction.</text>
</comment>
<name>A0ABY4PEB1_9LACO</name>
<dbReference type="Pfam" id="PF00213">
    <property type="entry name" value="OSCP"/>
    <property type="match status" value="1"/>
</dbReference>
<dbReference type="EMBL" id="CP093365">
    <property type="protein sequence ID" value="UQS83844.1"/>
    <property type="molecule type" value="Genomic_DNA"/>
</dbReference>